<organism evidence="2 3">
    <name type="scientific">Trifolium medium</name>
    <dbReference type="NCBI Taxonomy" id="97028"/>
    <lineage>
        <taxon>Eukaryota</taxon>
        <taxon>Viridiplantae</taxon>
        <taxon>Streptophyta</taxon>
        <taxon>Embryophyta</taxon>
        <taxon>Tracheophyta</taxon>
        <taxon>Spermatophyta</taxon>
        <taxon>Magnoliopsida</taxon>
        <taxon>eudicotyledons</taxon>
        <taxon>Gunneridae</taxon>
        <taxon>Pentapetalae</taxon>
        <taxon>rosids</taxon>
        <taxon>fabids</taxon>
        <taxon>Fabales</taxon>
        <taxon>Fabaceae</taxon>
        <taxon>Papilionoideae</taxon>
        <taxon>50 kb inversion clade</taxon>
        <taxon>NPAAA clade</taxon>
        <taxon>Hologalegina</taxon>
        <taxon>IRL clade</taxon>
        <taxon>Trifolieae</taxon>
        <taxon>Trifolium</taxon>
    </lineage>
</organism>
<feature type="non-terminal residue" evidence="2">
    <location>
        <position position="368"/>
    </location>
</feature>
<dbReference type="InterPro" id="IPR043502">
    <property type="entry name" value="DNA/RNA_pol_sf"/>
</dbReference>
<proteinExistence type="predicted"/>
<dbReference type="AlphaFoldDB" id="A0A392N874"/>
<feature type="non-terminal residue" evidence="2">
    <location>
        <position position="1"/>
    </location>
</feature>
<dbReference type="InterPro" id="IPR000477">
    <property type="entry name" value="RT_dom"/>
</dbReference>
<dbReference type="PROSITE" id="PS50878">
    <property type="entry name" value="RT_POL"/>
    <property type="match status" value="1"/>
</dbReference>
<name>A0A392N874_9FABA</name>
<evidence type="ECO:0000313" key="2">
    <source>
        <dbReference type="EMBL" id="MCH95335.1"/>
    </source>
</evidence>
<accession>A0A392N874</accession>
<dbReference type="SUPFAM" id="SSF56672">
    <property type="entry name" value="DNA/RNA polymerases"/>
    <property type="match status" value="1"/>
</dbReference>
<dbReference type="PANTHER" id="PTHR46890:SF48">
    <property type="entry name" value="RNA-DIRECTED DNA POLYMERASE"/>
    <property type="match status" value="1"/>
</dbReference>
<keyword evidence="3" id="KW-1185">Reference proteome</keyword>
<dbReference type="CDD" id="cd01650">
    <property type="entry name" value="RT_nLTR_like"/>
    <property type="match status" value="1"/>
</dbReference>
<sequence>EEVFNAIKDMKSLAAPGPDGLPARFYHTYWDIVGKDITREVLTVLNHNGNPEPFNDTHICLIPKTQNPSLPSDFRPIALCNVTLKIITKTIANRLKPLLPTIISPNQSAFIPGRLITDNTLIANEIFHYLTLTKKQIGIKTDMAKAYDRVEWSFLQATMTSMNFPKKLVATIMKCVSTVSFSILINGNPTKVFYPKRGLRQGDPLSPYLFILCADVLSGLISQAQANRLIHGVKIAPEAPEITHLFFADDSLMFCRATEEETNHMKLLISIYEQASGQLVNFNKSELIFSKMVQHPTRIAIQQILPMKNFSKYLGLPTHIGRSKTQVFNYIQDKVWKKLKGWKEKHLSFAGRGTLIKAVAQAIPTYLM</sequence>
<dbReference type="Pfam" id="PF00078">
    <property type="entry name" value="RVT_1"/>
    <property type="match status" value="1"/>
</dbReference>
<dbReference type="EMBL" id="LXQA010029581">
    <property type="protein sequence ID" value="MCH95335.1"/>
    <property type="molecule type" value="Genomic_DNA"/>
</dbReference>
<protein>
    <recommendedName>
        <fullName evidence="1">Reverse transcriptase domain-containing protein</fullName>
    </recommendedName>
</protein>
<evidence type="ECO:0000313" key="3">
    <source>
        <dbReference type="Proteomes" id="UP000265520"/>
    </source>
</evidence>
<feature type="domain" description="Reverse transcriptase" evidence="1">
    <location>
        <begin position="43"/>
        <end position="318"/>
    </location>
</feature>
<dbReference type="PANTHER" id="PTHR46890">
    <property type="entry name" value="NON-LTR RETROLELEMENT REVERSE TRANSCRIPTASE-LIKE PROTEIN-RELATED"/>
    <property type="match status" value="1"/>
</dbReference>
<reference evidence="2 3" key="1">
    <citation type="journal article" date="2018" name="Front. Plant Sci.">
        <title>Red Clover (Trifolium pratense) and Zigzag Clover (T. medium) - A Picture of Genomic Similarities and Differences.</title>
        <authorList>
            <person name="Dluhosova J."/>
            <person name="Istvanek J."/>
            <person name="Nedelnik J."/>
            <person name="Repkova J."/>
        </authorList>
    </citation>
    <scope>NUCLEOTIDE SEQUENCE [LARGE SCALE GENOMIC DNA]</scope>
    <source>
        <strain evidence="3">cv. 10/8</strain>
        <tissue evidence="2">Leaf</tissue>
    </source>
</reference>
<dbReference type="InterPro" id="IPR052343">
    <property type="entry name" value="Retrotransposon-Effector_Assoc"/>
</dbReference>
<evidence type="ECO:0000259" key="1">
    <source>
        <dbReference type="PROSITE" id="PS50878"/>
    </source>
</evidence>
<dbReference type="Proteomes" id="UP000265520">
    <property type="component" value="Unassembled WGS sequence"/>
</dbReference>
<comment type="caution">
    <text evidence="2">The sequence shown here is derived from an EMBL/GenBank/DDBJ whole genome shotgun (WGS) entry which is preliminary data.</text>
</comment>